<sequence length="464" mass="52418">MSDAALLNPPTTHYEFFGPAGTMVVTVATTVIPYLLYYGCETAEQCPPTSWSAWQTRLQRLTLADLYDSHIMLLYLAWFAYLVLLYYVVPGSTKPGTVLRTGQRLLYRINGFRSLLITCGLMFTVHRLYGPAPFIYVYDHYVHWLTASCLFATVQAVLLYIWSFRGPSTSSATATIKLKSDADLKADGNGAAASPSTGAAQPVLLALGGNSPSAFYNFFIGRELNPRLGDFDLKVFCELRPGIIGWFVLNFACLIKQSQVLNGYITESMALIFFLQGLYIFDTLIYESSVLTTMDVTTDGFGWMLSFGDLTWVPFVFSVQARFLALQPVVLGPVLTATVVAIGVASFLTFRLSNSQKNIFRTDPHDPRVRGLKYIETATGSKLLISGWWGLSRHINYLGDWLFGLSWCLTTGFRSPIPYFYVLYFAVLLIHRERRDDHKCRQKYKKDWERYCSIVKYRIIPGIY</sequence>
<dbReference type="Gene3D" id="1.20.120.1630">
    <property type="match status" value="1"/>
</dbReference>
<feature type="transmembrane region" description="Helical" evidence="20">
    <location>
        <begin position="401"/>
        <end position="430"/>
    </location>
</feature>
<gene>
    <name evidence="21" type="primary">ERG24_1</name>
    <name evidence="21" type="ORF">IWQ60_008090</name>
</gene>
<comment type="similarity">
    <text evidence="2">Belongs to the ERG4/ERG24 family.</text>
</comment>
<organism evidence="21 22">
    <name type="scientific">Tieghemiomyces parasiticus</name>
    <dbReference type="NCBI Taxonomy" id="78921"/>
    <lineage>
        <taxon>Eukaryota</taxon>
        <taxon>Fungi</taxon>
        <taxon>Fungi incertae sedis</taxon>
        <taxon>Zoopagomycota</taxon>
        <taxon>Kickxellomycotina</taxon>
        <taxon>Dimargaritomycetes</taxon>
        <taxon>Dimargaritales</taxon>
        <taxon>Dimargaritaceae</taxon>
        <taxon>Tieghemiomyces</taxon>
    </lineage>
</organism>
<name>A0A9W7ZU51_9FUNG</name>
<evidence type="ECO:0000313" key="22">
    <source>
        <dbReference type="Proteomes" id="UP001150569"/>
    </source>
</evidence>
<evidence type="ECO:0000256" key="16">
    <source>
        <dbReference type="ARBA" id="ARBA00060638"/>
    </source>
</evidence>
<proteinExistence type="inferred from homology"/>
<feature type="transmembrane region" description="Helical" evidence="20">
    <location>
        <begin position="329"/>
        <end position="350"/>
    </location>
</feature>
<comment type="caution">
    <text evidence="21">The sequence shown here is derived from an EMBL/GenBank/DDBJ whole genome shotgun (WGS) entry which is preliminary data.</text>
</comment>
<keyword evidence="14" id="KW-0753">Steroid metabolism</keyword>
<evidence type="ECO:0000256" key="11">
    <source>
        <dbReference type="ARBA" id="ARBA00023098"/>
    </source>
</evidence>
<feature type="transmembrane region" description="Helical" evidence="20">
    <location>
        <begin position="301"/>
        <end position="317"/>
    </location>
</feature>
<feature type="transmembrane region" description="Helical" evidence="20">
    <location>
        <begin position="141"/>
        <end position="162"/>
    </location>
</feature>
<dbReference type="EC" id="1.3.1.70" evidence="3"/>
<feature type="transmembrane region" description="Helical" evidence="20">
    <location>
        <begin position="71"/>
        <end position="89"/>
    </location>
</feature>
<dbReference type="PANTHER" id="PTHR21257">
    <property type="entry name" value="DELTA(14)-STEROL REDUCTASE"/>
    <property type="match status" value="1"/>
</dbReference>
<evidence type="ECO:0000256" key="6">
    <source>
        <dbReference type="ARBA" id="ARBA00022857"/>
    </source>
</evidence>
<dbReference type="InterPro" id="IPR018083">
    <property type="entry name" value="Sterol_reductase_CS"/>
</dbReference>
<evidence type="ECO:0000313" key="21">
    <source>
        <dbReference type="EMBL" id="KAJ1916477.1"/>
    </source>
</evidence>
<protein>
    <recommendedName>
        <fullName evidence="17">Delta(14)-sterol reductase ERG24</fullName>
        <ecNumber evidence="3">1.3.1.70</ecNumber>
    </recommendedName>
    <alternativeName>
        <fullName evidence="19">C-14 sterol reductase ERG24</fullName>
    </alternativeName>
    <alternativeName>
        <fullName evidence="18">Sterol C14-reductase ERG24</fullName>
    </alternativeName>
</protein>
<dbReference type="OrthoDB" id="10262235at2759"/>
<dbReference type="GO" id="GO:0050613">
    <property type="term" value="F:Delta14-sterol reductase activity"/>
    <property type="evidence" value="ECO:0007669"/>
    <property type="project" value="UniProtKB-EC"/>
</dbReference>
<keyword evidence="5 20" id="KW-0812">Transmembrane</keyword>
<dbReference type="GO" id="GO:0005789">
    <property type="term" value="C:endoplasmic reticulum membrane"/>
    <property type="evidence" value="ECO:0007669"/>
    <property type="project" value="TreeGrafter"/>
</dbReference>
<comment type="subcellular location">
    <subcellularLocation>
        <location evidence="1">Membrane</location>
        <topology evidence="1">Multi-pass membrane protein</topology>
    </subcellularLocation>
</comment>
<dbReference type="InterPro" id="IPR001171">
    <property type="entry name" value="ERG24_DHCR-like"/>
</dbReference>
<dbReference type="AlphaFoldDB" id="A0A9W7ZU51"/>
<dbReference type="GO" id="GO:0006696">
    <property type="term" value="P:ergosterol biosynthetic process"/>
    <property type="evidence" value="ECO:0007669"/>
    <property type="project" value="TreeGrafter"/>
</dbReference>
<keyword evidence="7" id="KW-0752">Steroid biosynthesis</keyword>
<evidence type="ECO:0000256" key="5">
    <source>
        <dbReference type="ARBA" id="ARBA00022692"/>
    </source>
</evidence>
<evidence type="ECO:0000256" key="10">
    <source>
        <dbReference type="ARBA" id="ARBA00023011"/>
    </source>
</evidence>
<evidence type="ECO:0000256" key="12">
    <source>
        <dbReference type="ARBA" id="ARBA00023136"/>
    </source>
</evidence>
<keyword evidence="8 20" id="KW-1133">Transmembrane helix</keyword>
<evidence type="ECO:0000256" key="4">
    <source>
        <dbReference type="ARBA" id="ARBA00022516"/>
    </source>
</evidence>
<evidence type="ECO:0000256" key="18">
    <source>
        <dbReference type="ARBA" id="ARBA00077841"/>
    </source>
</evidence>
<dbReference type="PANTHER" id="PTHR21257:SF52">
    <property type="entry name" value="DELTA(14)-STEROL REDUCTASE TM7SF2"/>
    <property type="match status" value="1"/>
</dbReference>
<evidence type="ECO:0000256" key="3">
    <source>
        <dbReference type="ARBA" id="ARBA00012413"/>
    </source>
</evidence>
<keyword evidence="12 20" id="KW-0472">Membrane</keyword>
<dbReference type="FunFam" id="1.20.120.1630:FF:000009">
    <property type="entry name" value="C-14 sterol reductase"/>
    <property type="match status" value="1"/>
</dbReference>
<keyword evidence="13" id="KW-1207">Sterol metabolism</keyword>
<evidence type="ECO:0000256" key="1">
    <source>
        <dbReference type="ARBA" id="ARBA00004141"/>
    </source>
</evidence>
<dbReference type="Proteomes" id="UP001150569">
    <property type="component" value="Unassembled WGS sequence"/>
</dbReference>
<keyword evidence="6" id="KW-0521">NADP</keyword>
<evidence type="ECO:0000256" key="20">
    <source>
        <dbReference type="SAM" id="Phobius"/>
    </source>
</evidence>
<dbReference type="Pfam" id="PF01222">
    <property type="entry name" value="ERG4_ERG24"/>
    <property type="match status" value="1"/>
</dbReference>
<accession>A0A9W7ZU51</accession>
<feature type="transmembrane region" description="Helical" evidence="20">
    <location>
        <begin position="264"/>
        <end position="281"/>
    </location>
</feature>
<evidence type="ECO:0000256" key="13">
    <source>
        <dbReference type="ARBA" id="ARBA00023166"/>
    </source>
</evidence>
<evidence type="ECO:0000256" key="19">
    <source>
        <dbReference type="ARBA" id="ARBA00083315"/>
    </source>
</evidence>
<keyword evidence="10" id="KW-0756">Sterol biosynthesis</keyword>
<keyword evidence="9 21" id="KW-0560">Oxidoreductase</keyword>
<keyword evidence="22" id="KW-1185">Reference proteome</keyword>
<keyword evidence="4" id="KW-0444">Lipid biosynthesis</keyword>
<reference evidence="21" key="1">
    <citation type="submission" date="2022-07" db="EMBL/GenBank/DDBJ databases">
        <title>Phylogenomic reconstructions and comparative analyses of Kickxellomycotina fungi.</title>
        <authorList>
            <person name="Reynolds N.K."/>
            <person name="Stajich J.E."/>
            <person name="Barry K."/>
            <person name="Grigoriev I.V."/>
            <person name="Crous P."/>
            <person name="Smith M.E."/>
        </authorList>
    </citation>
    <scope>NUCLEOTIDE SEQUENCE</scope>
    <source>
        <strain evidence="21">RSA 861</strain>
    </source>
</reference>
<evidence type="ECO:0000256" key="7">
    <source>
        <dbReference type="ARBA" id="ARBA00022955"/>
    </source>
</evidence>
<evidence type="ECO:0000256" key="8">
    <source>
        <dbReference type="ARBA" id="ARBA00022989"/>
    </source>
</evidence>
<comment type="pathway">
    <text evidence="16">Steroid biosynthesis; zymosterol biosynthesis; zymosterol from lanosterol: step 2/6.</text>
</comment>
<comment type="catalytic activity">
    <reaction evidence="15">
        <text>4,4-dimethyl-5alpha-cholesta-8,24-dien-3beta-ol + NADP(+) = 4,4-dimethyl-5alpha-cholesta-8,14,24-trien-3beta-ol + NADPH + H(+)</text>
        <dbReference type="Rhea" id="RHEA:18561"/>
        <dbReference type="ChEBI" id="CHEBI:15378"/>
        <dbReference type="ChEBI" id="CHEBI:17813"/>
        <dbReference type="ChEBI" id="CHEBI:18364"/>
        <dbReference type="ChEBI" id="CHEBI:57783"/>
        <dbReference type="ChEBI" id="CHEBI:58349"/>
        <dbReference type="EC" id="1.3.1.70"/>
    </reaction>
    <physiologicalReaction direction="right-to-left" evidence="15">
        <dbReference type="Rhea" id="RHEA:18563"/>
    </physiologicalReaction>
</comment>
<evidence type="ECO:0000256" key="9">
    <source>
        <dbReference type="ARBA" id="ARBA00023002"/>
    </source>
</evidence>
<dbReference type="PROSITE" id="PS01018">
    <property type="entry name" value="STEROL_REDUCT_2"/>
    <property type="match status" value="1"/>
</dbReference>
<evidence type="ECO:0000256" key="17">
    <source>
        <dbReference type="ARBA" id="ARBA00074394"/>
    </source>
</evidence>
<feature type="transmembrane region" description="Helical" evidence="20">
    <location>
        <begin position="110"/>
        <end position="129"/>
    </location>
</feature>
<keyword evidence="11" id="KW-0443">Lipid metabolism</keyword>
<dbReference type="EMBL" id="JANBPT010000582">
    <property type="protein sequence ID" value="KAJ1916477.1"/>
    <property type="molecule type" value="Genomic_DNA"/>
</dbReference>
<evidence type="ECO:0000256" key="14">
    <source>
        <dbReference type="ARBA" id="ARBA00023221"/>
    </source>
</evidence>
<evidence type="ECO:0000256" key="15">
    <source>
        <dbReference type="ARBA" id="ARBA00052254"/>
    </source>
</evidence>
<evidence type="ECO:0000256" key="2">
    <source>
        <dbReference type="ARBA" id="ARBA00005402"/>
    </source>
</evidence>